<evidence type="ECO:0000259" key="2">
    <source>
        <dbReference type="Pfam" id="PF20736"/>
    </source>
</evidence>
<dbReference type="GO" id="GO:0102478">
    <property type="term" value="F:beta-L-arabinofuranosidase activity"/>
    <property type="evidence" value="ECO:0007669"/>
    <property type="project" value="UniProtKB-EC"/>
</dbReference>
<keyword evidence="5" id="KW-1185">Reference proteome</keyword>
<reference evidence="4 5" key="1">
    <citation type="submission" date="2019-11" db="EMBL/GenBank/DDBJ databases">
        <authorList>
            <person name="Criscuolo A."/>
        </authorList>
    </citation>
    <scope>NUCLEOTIDE SEQUENCE [LARGE SCALE GENOMIC DNA]</scope>
    <source>
        <strain evidence="4">CIP111667</strain>
    </source>
</reference>
<keyword evidence="4" id="KW-0378">Hydrolase</keyword>
<proteinExistence type="predicted"/>
<evidence type="ECO:0000259" key="1">
    <source>
        <dbReference type="Pfam" id="PF07944"/>
    </source>
</evidence>
<comment type="caution">
    <text evidence="4">The sequence shown here is derived from an EMBL/GenBank/DDBJ whole genome shotgun (WGS) entry which is preliminary data.</text>
</comment>
<evidence type="ECO:0000313" key="4">
    <source>
        <dbReference type="EMBL" id="VZO36523.1"/>
    </source>
</evidence>
<dbReference type="PANTHER" id="PTHR43465:SF2">
    <property type="entry name" value="DUF1680 DOMAIN PROTEIN (AFU_ORTHOLOGUE AFUA_1G08910)"/>
    <property type="match status" value="1"/>
</dbReference>
<feature type="domain" description="Non-reducing end beta-L-arabinofuranosidase-like GH127 middle" evidence="2">
    <location>
        <begin position="423"/>
        <end position="516"/>
    </location>
</feature>
<dbReference type="Pfam" id="PF20736">
    <property type="entry name" value="Glyco_hydro127M"/>
    <property type="match status" value="1"/>
</dbReference>
<dbReference type="InterPro" id="IPR008928">
    <property type="entry name" value="6-hairpin_glycosidase_sf"/>
</dbReference>
<keyword evidence="4" id="KW-0326">Glycosidase</keyword>
<dbReference type="RefSeq" id="WP_197522406.1">
    <property type="nucleotide sequence ID" value="NZ_CACRYJ010000024.1"/>
</dbReference>
<accession>A0A7M4DHX6</accession>
<dbReference type="GO" id="GO:0005975">
    <property type="term" value="P:carbohydrate metabolic process"/>
    <property type="evidence" value="ECO:0007669"/>
    <property type="project" value="InterPro"/>
</dbReference>
<dbReference type="EC" id="3.2.1.185" evidence="4"/>
<dbReference type="InterPro" id="IPR049046">
    <property type="entry name" value="Beta-AFase-like_GH127_middle"/>
</dbReference>
<dbReference type="Pfam" id="PF07944">
    <property type="entry name" value="Beta-AFase-like_GH127_cat"/>
    <property type="match status" value="1"/>
</dbReference>
<protein>
    <submittedName>
        <fullName evidence="4">Non-reducing end beta-L-arabinofuranosidase</fullName>
        <ecNumber evidence="4">3.2.1.185</ecNumber>
    </submittedName>
</protein>
<feature type="domain" description="Non-reducing end beta-L-arabinofuranosidase-like GH127 catalytic" evidence="1">
    <location>
        <begin position="30"/>
        <end position="412"/>
    </location>
</feature>
<dbReference type="EMBL" id="CACRYJ010000024">
    <property type="protein sequence ID" value="VZO36523.1"/>
    <property type="molecule type" value="Genomic_DNA"/>
</dbReference>
<dbReference type="AlphaFoldDB" id="A0A7M4DHX6"/>
<dbReference type="Pfam" id="PF20737">
    <property type="entry name" value="Glyco_hydro127C"/>
    <property type="match status" value="1"/>
</dbReference>
<dbReference type="Proteomes" id="UP000419743">
    <property type="component" value="Unassembled WGS sequence"/>
</dbReference>
<name>A0A7M4DHX6_9MICO</name>
<dbReference type="SUPFAM" id="SSF48208">
    <property type="entry name" value="Six-hairpin glycosidases"/>
    <property type="match status" value="1"/>
</dbReference>
<evidence type="ECO:0000313" key="5">
    <source>
        <dbReference type="Proteomes" id="UP000419743"/>
    </source>
</evidence>
<dbReference type="InterPro" id="IPR012878">
    <property type="entry name" value="Beta-AFase-like_GH127_cat"/>
</dbReference>
<dbReference type="InterPro" id="IPR049174">
    <property type="entry name" value="Beta-AFase-like"/>
</dbReference>
<gene>
    <name evidence="4" type="primary">hypBA1_3</name>
    <name evidence="4" type="ORF">HALOF300_01727</name>
</gene>
<dbReference type="InterPro" id="IPR049049">
    <property type="entry name" value="Beta-AFase-like_GH127_C"/>
</dbReference>
<sequence>MTIGTTTSGRGPLVPTPRAVAVQRPLGTATLTGGLWRHWQQVNRSASIPLGIAKLDEAGNFTNLRLAAGEQLDAEHRGPVYMDSDIYKMLETVAYELDRGEDNELLEFVTQASELICAAQAPDGYLNSTYQVRGPQARYQDLNNSHELYTAGHLFQAVIALARTGDERLVPVARRLADHLVQVFLTERLEKLDGHPGVETALVELYRQLGTPEYLDLAQRLLDDRGKGMVGRHPVGPLYQQDAFGVREAPVLTGHAVRAMYLEAGIVDVYLETGDRSLLNASVARWEDLVATRTALTGGHGSRQLKEAFGEAYELPPDQSYNETCAAVASVHWSWRLLLATGESRYADLIERTVYNVFAASVSLDGLEFFKGNPLQRRSDHALAIGDPRWRDGWFWSACCPPNVTRLMASLQHYLGTSDDDGITVHQYADAILGSNLPDGEVELEVGTSLPWQGDTGVRIRSTPDSEWTLSLRVPSWSPAPAVHLNGAPVPATNESGYLRIRRVWQPQDELRLCFDIAPRLTGPHPRIDALRGCFALERGPLVYCFEQVDQDATVDLEQVQIVPDHEAITTSHHEDLPGIGRTVSLSVPAAQLLRAPTDGLPYFLGTRSWTTRGARAVAVPYFQWANRDRRAMRIWMPVHG</sequence>
<feature type="domain" description="Non-reducing end beta-L-arabinofuranosidase-like GH127 C-terminal" evidence="3">
    <location>
        <begin position="519"/>
        <end position="638"/>
    </location>
</feature>
<organism evidence="4 5">
    <name type="scientific">Occultella aeris</name>
    <dbReference type="NCBI Taxonomy" id="2761496"/>
    <lineage>
        <taxon>Bacteria</taxon>
        <taxon>Bacillati</taxon>
        <taxon>Actinomycetota</taxon>
        <taxon>Actinomycetes</taxon>
        <taxon>Micrococcales</taxon>
        <taxon>Ruaniaceae</taxon>
        <taxon>Occultella</taxon>
    </lineage>
</organism>
<dbReference type="PANTHER" id="PTHR43465">
    <property type="entry name" value="DUF1680 DOMAIN PROTEIN (AFU_ORTHOLOGUE AFUA_1G08910)"/>
    <property type="match status" value="1"/>
</dbReference>
<evidence type="ECO:0000259" key="3">
    <source>
        <dbReference type="Pfam" id="PF20737"/>
    </source>
</evidence>